<dbReference type="InterPro" id="IPR006135">
    <property type="entry name" value="T3SS_substrate_exporter"/>
</dbReference>
<dbReference type="GO" id="GO:0009306">
    <property type="term" value="P:protein secretion"/>
    <property type="evidence" value="ECO:0007669"/>
    <property type="project" value="InterPro"/>
</dbReference>
<evidence type="ECO:0000256" key="2">
    <source>
        <dbReference type="SAM" id="MobiDB-lite"/>
    </source>
</evidence>
<evidence type="ECO:0000256" key="3">
    <source>
        <dbReference type="SAM" id="Phobius"/>
    </source>
</evidence>
<feature type="transmembrane region" description="Helical" evidence="3">
    <location>
        <begin position="189"/>
        <end position="214"/>
    </location>
</feature>
<dbReference type="Proteomes" id="UP000266693">
    <property type="component" value="Unassembled WGS sequence"/>
</dbReference>
<dbReference type="AlphaFoldDB" id="A0A396RXK6"/>
<dbReference type="PRINTS" id="PR00950">
    <property type="entry name" value="TYPE3IMSPROT"/>
</dbReference>
<dbReference type="PANTHER" id="PTHR30531:SF12">
    <property type="entry name" value="FLAGELLAR BIOSYNTHETIC PROTEIN FLHB"/>
    <property type="match status" value="1"/>
</dbReference>
<keyword evidence="3" id="KW-0812">Transmembrane</keyword>
<dbReference type="OrthoDB" id="9807950at2"/>
<feature type="region of interest" description="Disordered" evidence="2">
    <location>
        <begin position="1"/>
        <end position="25"/>
    </location>
</feature>
<evidence type="ECO:0000313" key="4">
    <source>
        <dbReference type="EMBL" id="RHW18451.1"/>
    </source>
</evidence>
<protein>
    <submittedName>
        <fullName evidence="4">Flagellar biosynthesis protein FlhB</fullName>
    </submittedName>
</protein>
<keyword evidence="4" id="KW-0966">Cell projection</keyword>
<keyword evidence="4" id="KW-0969">Cilium</keyword>
<feature type="transmembrane region" description="Helical" evidence="3">
    <location>
        <begin position="34"/>
        <end position="55"/>
    </location>
</feature>
<keyword evidence="3" id="KW-1133">Transmembrane helix</keyword>
<keyword evidence="4" id="KW-0282">Flagellum</keyword>
<dbReference type="InterPro" id="IPR029025">
    <property type="entry name" value="T3SS_substrate_exporter_C"/>
</dbReference>
<dbReference type="EMBL" id="QWLV01000002">
    <property type="protein sequence ID" value="RHW18451.1"/>
    <property type="molecule type" value="Genomic_DNA"/>
</dbReference>
<evidence type="ECO:0000313" key="5">
    <source>
        <dbReference type="Proteomes" id="UP000266693"/>
    </source>
</evidence>
<gene>
    <name evidence="4" type="ORF">D1610_08375</name>
</gene>
<dbReference type="PANTHER" id="PTHR30531">
    <property type="entry name" value="FLAGELLAR BIOSYNTHETIC PROTEIN FLHB"/>
    <property type="match status" value="1"/>
</dbReference>
<dbReference type="Gene3D" id="3.40.1690.10">
    <property type="entry name" value="secretion proteins EscU"/>
    <property type="match status" value="1"/>
</dbReference>
<sequence length="379" mass="40233">MSEQPDQDQKTEAPTQKRVRDAREKGDVLQSRDLGGALVVLAGAAWFAVAGAWAMGALGDMVADALSFDARDIGDFQPGMRALTLIVAILLPLGSLLALTMAAAILGPALLGSLGFRSGAMAFKADRMNPISGVKRMFGLQGVIELGKSLAKVIVLGAVGYLVIEANRPVIFGLAQADPREAIADIGAIFAQVVLAMAGGLAVIALADVPLQWLQRARKLRMSKQEIKEEHKQTEGSPELKAALRRRQYEMARTQTRGAIAESTVVLVNPAHFAVALRYRPGTDAAPVVVARGRGVLAQAIRDLAAEGEVPVLRYPLLARAIYFTARAGDIVRDDLFVAVASVLAFVFNLDAALAAGRAQPDVDVPEGARFDEDGRPIV</sequence>
<organism evidence="4 5">
    <name type="scientific">Sphingomonas gilva</name>
    <dbReference type="NCBI Taxonomy" id="2305907"/>
    <lineage>
        <taxon>Bacteria</taxon>
        <taxon>Pseudomonadati</taxon>
        <taxon>Pseudomonadota</taxon>
        <taxon>Alphaproteobacteria</taxon>
        <taxon>Sphingomonadales</taxon>
        <taxon>Sphingomonadaceae</taxon>
        <taxon>Sphingomonas</taxon>
    </lineage>
</organism>
<dbReference type="GO" id="GO:0005886">
    <property type="term" value="C:plasma membrane"/>
    <property type="evidence" value="ECO:0007669"/>
    <property type="project" value="TreeGrafter"/>
</dbReference>
<dbReference type="SUPFAM" id="SSF160544">
    <property type="entry name" value="EscU C-terminal domain-like"/>
    <property type="match status" value="1"/>
</dbReference>
<comment type="similarity">
    <text evidence="1">Belongs to the type III secretion exporter family.</text>
</comment>
<keyword evidence="5" id="KW-1185">Reference proteome</keyword>
<keyword evidence="3" id="KW-0472">Membrane</keyword>
<reference evidence="4 5" key="1">
    <citation type="submission" date="2018-08" db="EMBL/GenBank/DDBJ databases">
        <title>The multiple taxonomic identification of Sphingomonas gilva.</title>
        <authorList>
            <person name="Zhu D."/>
            <person name="Zheng S."/>
        </authorList>
    </citation>
    <scope>NUCLEOTIDE SEQUENCE [LARGE SCALE GENOMIC DNA]</scope>
    <source>
        <strain evidence="4 5">ZDH117</strain>
    </source>
</reference>
<accession>A0A396RXK6</accession>
<proteinExistence type="inferred from homology"/>
<dbReference type="Pfam" id="PF01312">
    <property type="entry name" value="Bac_export_2"/>
    <property type="match status" value="1"/>
</dbReference>
<feature type="transmembrane region" description="Helical" evidence="3">
    <location>
        <begin position="137"/>
        <end position="164"/>
    </location>
</feature>
<feature type="transmembrane region" description="Helical" evidence="3">
    <location>
        <begin position="85"/>
        <end position="116"/>
    </location>
</feature>
<dbReference type="RefSeq" id="WP_118863641.1">
    <property type="nucleotide sequence ID" value="NZ_QWLV01000002.1"/>
</dbReference>
<comment type="caution">
    <text evidence="4">The sequence shown here is derived from an EMBL/GenBank/DDBJ whole genome shotgun (WGS) entry which is preliminary data.</text>
</comment>
<evidence type="ECO:0000256" key="1">
    <source>
        <dbReference type="ARBA" id="ARBA00010690"/>
    </source>
</evidence>
<name>A0A396RXK6_9SPHN</name>